<organism evidence="3 4">
    <name type="scientific">Chlamydomonas incerta</name>
    <dbReference type="NCBI Taxonomy" id="51695"/>
    <lineage>
        <taxon>Eukaryota</taxon>
        <taxon>Viridiplantae</taxon>
        <taxon>Chlorophyta</taxon>
        <taxon>core chlorophytes</taxon>
        <taxon>Chlorophyceae</taxon>
        <taxon>CS clade</taxon>
        <taxon>Chlamydomonadales</taxon>
        <taxon>Chlamydomonadaceae</taxon>
        <taxon>Chlamydomonas</taxon>
    </lineage>
</organism>
<feature type="compositionally biased region" description="Basic and acidic residues" evidence="1">
    <location>
        <begin position="710"/>
        <end position="719"/>
    </location>
</feature>
<evidence type="ECO:0008006" key="5">
    <source>
        <dbReference type="Google" id="ProtNLM"/>
    </source>
</evidence>
<reference evidence="3" key="1">
    <citation type="journal article" date="2020" name="bioRxiv">
        <title>Comparative genomics of Chlamydomonas.</title>
        <authorList>
            <person name="Craig R.J."/>
            <person name="Hasan A.R."/>
            <person name="Ness R.W."/>
            <person name="Keightley P.D."/>
        </authorList>
    </citation>
    <scope>NUCLEOTIDE SEQUENCE</scope>
    <source>
        <strain evidence="3">SAG 7.73</strain>
    </source>
</reference>
<protein>
    <recommendedName>
        <fullName evidence="5">Methyl-accepting transducer domain-containing protein</fullName>
    </recommendedName>
</protein>
<name>A0A835SX15_CHLIN</name>
<feature type="signal peptide" evidence="2">
    <location>
        <begin position="1"/>
        <end position="40"/>
    </location>
</feature>
<evidence type="ECO:0000313" key="3">
    <source>
        <dbReference type="EMBL" id="KAG2433052.1"/>
    </source>
</evidence>
<dbReference type="OrthoDB" id="551170at2759"/>
<comment type="caution">
    <text evidence="3">The sequence shown here is derived from an EMBL/GenBank/DDBJ whole genome shotgun (WGS) entry which is preliminary data.</text>
</comment>
<feature type="region of interest" description="Disordered" evidence="1">
    <location>
        <begin position="40"/>
        <end position="74"/>
    </location>
</feature>
<dbReference type="EMBL" id="JAEHOC010000020">
    <property type="protein sequence ID" value="KAG2433052.1"/>
    <property type="molecule type" value="Genomic_DNA"/>
</dbReference>
<evidence type="ECO:0000256" key="1">
    <source>
        <dbReference type="SAM" id="MobiDB-lite"/>
    </source>
</evidence>
<feature type="compositionally biased region" description="Low complexity" evidence="1">
    <location>
        <begin position="217"/>
        <end position="250"/>
    </location>
</feature>
<gene>
    <name evidence="3" type="ORF">HXX76_008779</name>
</gene>
<keyword evidence="2" id="KW-0732">Signal</keyword>
<feature type="compositionally biased region" description="Pro residues" evidence="1">
    <location>
        <begin position="2043"/>
        <end position="2061"/>
    </location>
</feature>
<feature type="region of interest" description="Disordered" evidence="1">
    <location>
        <begin position="2036"/>
        <end position="2067"/>
    </location>
</feature>
<dbReference type="Proteomes" id="UP000650467">
    <property type="component" value="Unassembled WGS sequence"/>
</dbReference>
<evidence type="ECO:0000313" key="4">
    <source>
        <dbReference type="Proteomes" id="UP000650467"/>
    </source>
</evidence>
<sequence length="2202" mass="213012">MACRARRLSSFSLVGSARLRTLAALLLVTALVLLLAPSQGAHSRGSSQAPPQHRQQAQASPPAAGDDDDAGSGGFGSDLGAVAAELLNPRSWDVIAPEVVLPAERGGHRRGAASTHAATVAGSAPDPCSHQGAEAHEAHGRTVISRAVGLLRGAAGALAARLREAAWRTGGAVLHGVEHTASDMAHDLREPSAWEENPWVAQEVQRLLQQEMGHGRSSPQQAGMGQQSGQQAADAAAAAAGPCPGAGAARGASSLAAAMGVEGHVRALVKELHTLVATLEDLSRPAADLSSAQQLQPLADGAAAARRHTEDLRLALQAAAAAGPLAAESPGSGEADTPLPSAAAAIGPWLVEITEHAEQELGQAEELVRAALGYGEHGATATAHTIVSAAADWVHSALVLLRDTATAAAGGTAATPRPVTGTAPAAAAAGAAPLASALLGEGGGGRQCKDAAGGRTGAGHMEETCSFADMTVPVTGIPPTPHLPASLEELPADAGAARAVLIALPPATLAVVGQELLVGACGEAQRLKNLAAYPQQQQQQGAGAGAADTGEPSVIGARLFLAFVEAESDAHEALEHLAAHDGAGARAGTGTGSSPSAGLTTTAIDALLRCRGRLGDLRRAIAEFSPAAGDAYQPPNDAGGAPSQQHEQEPQAGIAEEPGDEGAGRSRQLIGMAVIQAAWSRAAHAAGALGSALHLQGSRDTAGGGGGQEEAQHQRERQRQSSAWPFGGAAAAFVPAAAVALNADERPDVGNESAGNLQKLPAYHVPHPPQFRLTAPLRAAIRRTADASAAAHHRVAALIQRAVAAASQALANAKAATLPRPPRHPHPSLAASKAAEAAAAAAHAARDAAGGGSHKVWGGIRSIGALLWAPVQAMRERVGGWHGTTPEAAPADAGGATAEALDAKLMGVWRSAVEQLEASAASFDSVQRMLLAMPRLGAVGGLGPGDTIAASTADAAGAGAPGPGQPPATLTVEPLLKACRRRTVPGGEGSGEGQQHDDGTVMCKDEDAAANATAAGAGGAAAHVREAAVSPGMAALHAVEAAGAALQDFLSRTGARLGAAARGQAANVQSVAQEAAGAAAAAAHQVGAAAAHAGHATCDAVAATAAAAGNTATARVAQHAASAAQHGAQRAAHAGAEAAQHAADGVNCALHRGSDAVHDAVMHGATSLGSAAVGAADMIRSARHAAGCAARDTAAGAASAAGDAAHRLGAGVVGSRGLAEDSVRRTARAARAAAQAMRAAVEAAGRRVESASARARDAAAGTGRSAADTLHSAAGLAQHKAAAAGEAVGHGAALAAEAVREAGQAAADAAAGAAGAMQSCMRHAGSEVVDAVEAVGHRAQHGAEHAAEAVAGAAADAARGAAGAAAKAGRRTAWLGAKLWLQAQFAWVTAPSKAARAVWRVYMLPVWLWRRLHNLPPPLALAPPLERAAEAVAGKIAETERRGAQSAGEVLQRLSAAAHVLPPRGGDGGLRRGHGVDSARAAAEHAAAAATDAASTAGQRVLGAGSGAAGATAAAAAGALDHAKATAGGLVDAAAQALSPRGGDHPMAPRHAHPPLPHGIQTVGAAAACTAENTWDAACCVAGAAADSAACWGAAGNILAHDVVSSVAKGAHTVGETMAAVPSAAAAAASRATEAAREMASEAAAAAMGGVDRFATATRDAAAAARLAAECAAAGVGSAACKAVEAIRLAAECAAAGVGSAACKAAEAAAAVARGAVHGVEGAAHAVGGAVTAAGEKAWHTAAAAAGATAAAADAAHQAASMAAHRAADQAAAVAGAVRGAGERVVETATGGVAAAAHMAASAGGAVTSAAARAARAIEDGMRDAAAGMGSRAAAAASGAKHAAANAAHAVAAGANAAGSAMADATERVTEATYAAAGEGMETVVDAATTAGATAGAAARAAREAAAMAAAGAASGATAAAQAMEGAAAQTGATLGAAVRAGHTAAVHSAEAAESAAAAAAGSIQGAASAAGRGAARAGHAASAIGEEAAHRLTGAEQATLGAAERAAATFASTAAAAARGAAAVARVTVQGGRQLASHLHPPRPPATAAPGKQPQPPAAKPPDARLPCSGDDCFGLADALIDSLLAPLGSAAGPAAVAAHRAGDGGYAAAGATGAGSTPRGGAAIIMTLPRDELLAVAADLYGPADAGLSRADVAVGLMAAAAAGGGAGDDAEGGGNGGVMGRMREAVAERLHDAAVRLKP</sequence>
<feature type="chain" id="PRO_5032853831" description="Methyl-accepting transducer domain-containing protein" evidence="2">
    <location>
        <begin position="41"/>
        <end position="2202"/>
    </location>
</feature>
<feature type="region of interest" description="Disordered" evidence="1">
    <location>
        <begin position="626"/>
        <end position="665"/>
    </location>
</feature>
<keyword evidence="4" id="KW-1185">Reference proteome</keyword>
<feature type="compositionally biased region" description="Low complexity" evidence="1">
    <location>
        <begin position="46"/>
        <end position="64"/>
    </location>
</feature>
<feature type="region of interest" description="Disordered" evidence="1">
    <location>
        <begin position="696"/>
        <end position="722"/>
    </location>
</feature>
<accession>A0A835SX15</accession>
<proteinExistence type="predicted"/>
<feature type="region of interest" description="Disordered" evidence="1">
    <location>
        <begin position="212"/>
        <end position="250"/>
    </location>
</feature>
<evidence type="ECO:0000256" key="2">
    <source>
        <dbReference type="SAM" id="SignalP"/>
    </source>
</evidence>